<gene>
    <name evidence="1" type="ORF">B0H41_003715</name>
</gene>
<dbReference type="EMBL" id="JABSWW010000001">
    <property type="protein sequence ID" value="NRT90036.1"/>
    <property type="molecule type" value="Genomic_DNA"/>
</dbReference>
<evidence type="ECO:0000313" key="1">
    <source>
        <dbReference type="EMBL" id="NRT90036.1"/>
    </source>
</evidence>
<name>A0AAX0B4T9_CLOBE</name>
<proteinExistence type="predicted"/>
<organism evidence="1 2">
    <name type="scientific">Clostridium beijerinckii</name>
    <name type="common">Clostridium MP</name>
    <dbReference type="NCBI Taxonomy" id="1520"/>
    <lineage>
        <taxon>Bacteria</taxon>
        <taxon>Bacillati</taxon>
        <taxon>Bacillota</taxon>
        <taxon>Clostridia</taxon>
        <taxon>Eubacteriales</taxon>
        <taxon>Clostridiaceae</taxon>
        <taxon>Clostridium</taxon>
    </lineage>
</organism>
<reference evidence="1" key="1">
    <citation type="submission" date="2020-05" db="EMBL/GenBank/DDBJ databases">
        <authorList>
            <person name="Brown S."/>
            <person name="Huntemann M."/>
            <person name="Clum A."/>
            <person name="Spunde A."/>
            <person name="Palaniappan K."/>
            <person name="Ritter S."/>
            <person name="Mikhailova N."/>
            <person name="Chen I.-M."/>
            <person name="Stamatis D."/>
            <person name="Reddy T."/>
            <person name="O'Malley R."/>
            <person name="Daum C."/>
            <person name="Shapiro N."/>
            <person name="Ivanova N."/>
            <person name="Kyrpides N."/>
            <person name="Woyke T."/>
        </authorList>
    </citation>
    <scope>NUCLEOTIDE SEQUENCE</scope>
    <source>
        <strain evidence="1">DJ080</strain>
    </source>
</reference>
<dbReference type="RefSeq" id="WP_274604164.1">
    <property type="nucleotide sequence ID" value="NZ_JACBNK010000001.1"/>
</dbReference>
<sequence length="44" mass="5102">MKIGENEFKKIIITKDDEVIAVISDKELIEHDGYKVILDNKEVK</sequence>
<protein>
    <submittedName>
        <fullName evidence="1">Uncharacterized protein</fullName>
    </submittedName>
</protein>
<reference evidence="1" key="2">
    <citation type="journal article" date="2022" name="Nat. Biotechnol.">
        <title>Carbon-negative production of acetone and isopropanol by gas fermentation at industrial pilot scale.</title>
        <authorList>
            <person name="Liew F.E."/>
            <person name="Nogle R."/>
            <person name="Abdalla T."/>
            <person name="Rasor B.J."/>
            <person name="Canter C."/>
            <person name="Jensen R.O."/>
            <person name="Wang L."/>
            <person name="Strutz J."/>
            <person name="Chirania P."/>
            <person name="De Tissera S."/>
            <person name="Mueller A.P."/>
            <person name="Ruan Z."/>
            <person name="Gao A."/>
            <person name="Tran L."/>
            <person name="Engle N.L."/>
            <person name="Bromley J.C."/>
            <person name="Daniell J."/>
            <person name="Conrado R."/>
            <person name="Tschaplinski T.J."/>
            <person name="Giannone R.J."/>
            <person name="Hettich R.L."/>
            <person name="Karim A.S."/>
            <person name="Simpson S.D."/>
            <person name="Brown S.D."/>
            <person name="Leang C."/>
            <person name="Jewett M.C."/>
            <person name="Kopke M."/>
        </authorList>
    </citation>
    <scope>NUCLEOTIDE SEQUENCE</scope>
    <source>
        <strain evidence="1">DJ080</strain>
    </source>
</reference>
<accession>A0AAX0B4T9</accession>
<dbReference type="Proteomes" id="UP001193748">
    <property type="component" value="Unassembled WGS sequence"/>
</dbReference>
<comment type="caution">
    <text evidence="1">The sequence shown here is derived from an EMBL/GenBank/DDBJ whole genome shotgun (WGS) entry which is preliminary data.</text>
</comment>
<evidence type="ECO:0000313" key="2">
    <source>
        <dbReference type="Proteomes" id="UP001193748"/>
    </source>
</evidence>
<dbReference type="AlphaFoldDB" id="A0AAX0B4T9"/>